<dbReference type="InterPro" id="IPR025645">
    <property type="entry name" value="DUF4349"/>
</dbReference>
<name>A0ABU4ATW0_9NOCA</name>
<dbReference type="Pfam" id="PF14257">
    <property type="entry name" value="DUF4349"/>
    <property type="match status" value="1"/>
</dbReference>
<proteinExistence type="predicted"/>
<organism evidence="2 3">
    <name type="scientific">Rhodococcus cercidiphylli</name>
    <dbReference type="NCBI Taxonomy" id="489916"/>
    <lineage>
        <taxon>Bacteria</taxon>
        <taxon>Bacillati</taxon>
        <taxon>Actinomycetota</taxon>
        <taxon>Actinomycetes</taxon>
        <taxon>Mycobacteriales</taxon>
        <taxon>Nocardiaceae</taxon>
        <taxon>Rhodococcus</taxon>
    </lineage>
</organism>
<dbReference type="RefSeq" id="WP_317547350.1">
    <property type="nucleotide sequence ID" value="NZ_JAWLKE010000002.1"/>
</dbReference>
<evidence type="ECO:0000313" key="3">
    <source>
        <dbReference type="Proteomes" id="UP001185899"/>
    </source>
</evidence>
<sequence>MAVDSARQRAPAPIECKEIVTGRLSLIADDPTAAASNTADLVEVESTRSSRQGELDRSVSQKNYLAYRIDLSTLTISFTSEAEDAGRLRRWSKT</sequence>
<comment type="caution">
    <text evidence="2">The sequence shown here is derived from an EMBL/GenBank/DDBJ whole genome shotgun (WGS) entry which is preliminary data.</text>
</comment>
<dbReference type="EMBL" id="JAWLKE010000002">
    <property type="protein sequence ID" value="MDV6229682.1"/>
    <property type="molecule type" value="Genomic_DNA"/>
</dbReference>
<keyword evidence="3" id="KW-1185">Reference proteome</keyword>
<evidence type="ECO:0000259" key="1">
    <source>
        <dbReference type="Pfam" id="PF14257"/>
    </source>
</evidence>
<protein>
    <submittedName>
        <fullName evidence="2">DUF4349 domain-containing protein</fullName>
    </submittedName>
</protein>
<evidence type="ECO:0000313" key="2">
    <source>
        <dbReference type="EMBL" id="MDV6229682.1"/>
    </source>
</evidence>
<feature type="domain" description="DUF4349" evidence="1">
    <location>
        <begin position="34"/>
        <end position="85"/>
    </location>
</feature>
<dbReference type="Proteomes" id="UP001185899">
    <property type="component" value="Unassembled WGS sequence"/>
</dbReference>
<reference evidence="2 3" key="1">
    <citation type="submission" date="2023-10" db="EMBL/GenBank/DDBJ databases">
        <title>Development of a sustainable strategy for remediation of hydrocarbon-contaminated territories based on the waste exchange concept.</title>
        <authorList>
            <person name="Krivoruchko A."/>
        </authorList>
    </citation>
    <scope>NUCLEOTIDE SEQUENCE [LARGE SCALE GENOMIC DNA]</scope>
    <source>
        <strain evidence="2 3">IEGM 1322</strain>
    </source>
</reference>
<accession>A0ABU4ATW0</accession>
<gene>
    <name evidence="2" type="ORF">R3P95_03920</name>
</gene>